<dbReference type="STRING" id="35622.SAMN04489764_3797"/>
<name>A0A1H1GSQ7_9ACTN</name>
<dbReference type="AlphaFoldDB" id="A0A1H1GSQ7"/>
<dbReference type="SMART" id="SM00854">
    <property type="entry name" value="PGA_cap"/>
    <property type="match status" value="1"/>
</dbReference>
<keyword evidence="4" id="KW-1185">Reference proteome</keyword>
<comment type="similarity">
    <text evidence="1">Belongs to the CapA family.</text>
</comment>
<dbReference type="PANTHER" id="PTHR33393">
    <property type="entry name" value="POLYGLUTAMINE SYNTHESIS ACCESSORY PROTEIN RV0574C-RELATED"/>
    <property type="match status" value="1"/>
</dbReference>
<gene>
    <name evidence="3" type="ORF">SAMN04489764_3797</name>
</gene>
<organism evidence="3 4">
    <name type="scientific">Thermostaphylospora chromogena</name>
    <dbReference type="NCBI Taxonomy" id="35622"/>
    <lineage>
        <taxon>Bacteria</taxon>
        <taxon>Bacillati</taxon>
        <taxon>Actinomycetota</taxon>
        <taxon>Actinomycetes</taxon>
        <taxon>Streptosporangiales</taxon>
        <taxon>Thermomonosporaceae</taxon>
        <taxon>Thermostaphylospora</taxon>
    </lineage>
</organism>
<feature type="domain" description="Capsule synthesis protein CapA" evidence="2">
    <location>
        <begin position="6"/>
        <end position="285"/>
    </location>
</feature>
<protein>
    <submittedName>
        <fullName evidence="3">Poly-gamma-glutamate synthesis protein (Capsule biosynthesis protein)</fullName>
    </submittedName>
</protein>
<dbReference type="Proteomes" id="UP000217103">
    <property type="component" value="Unassembled WGS sequence"/>
</dbReference>
<dbReference type="CDD" id="cd07381">
    <property type="entry name" value="MPP_CapA"/>
    <property type="match status" value="1"/>
</dbReference>
<dbReference type="InterPro" id="IPR052169">
    <property type="entry name" value="CW_Biosynth-Accessory"/>
</dbReference>
<dbReference type="PANTHER" id="PTHR33393:SF11">
    <property type="entry name" value="POLYGLUTAMINE SYNTHESIS ACCESSORY PROTEIN RV0574C-RELATED"/>
    <property type="match status" value="1"/>
</dbReference>
<evidence type="ECO:0000259" key="2">
    <source>
        <dbReference type="SMART" id="SM00854"/>
    </source>
</evidence>
<dbReference type="RefSeq" id="WP_093260617.1">
    <property type="nucleotide sequence ID" value="NZ_FNKK01000002.1"/>
</dbReference>
<dbReference type="Pfam" id="PF09587">
    <property type="entry name" value="PGA_cap"/>
    <property type="match status" value="1"/>
</dbReference>
<dbReference type="SUPFAM" id="SSF56300">
    <property type="entry name" value="Metallo-dependent phosphatases"/>
    <property type="match status" value="1"/>
</dbReference>
<dbReference type="InterPro" id="IPR019079">
    <property type="entry name" value="Capsule_synth_CapA"/>
</dbReference>
<accession>A0A1H1GSQ7</accession>
<proteinExistence type="inferred from homology"/>
<dbReference type="EMBL" id="FNKK01000002">
    <property type="protein sequence ID" value="SDR16225.1"/>
    <property type="molecule type" value="Genomic_DNA"/>
</dbReference>
<dbReference type="OrthoDB" id="9810718at2"/>
<dbReference type="Gene3D" id="3.60.21.10">
    <property type="match status" value="1"/>
</dbReference>
<reference evidence="3 4" key="1">
    <citation type="submission" date="2016-10" db="EMBL/GenBank/DDBJ databases">
        <authorList>
            <person name="de Groot N.N."/>
        </authorList>
    </citation>
    <scope>NUCLEOTIDE SEQUENCE [LARGE SCALE GENOMIC DNA]</scope>
    <source>
        <strain evidence="3 4">DSM 43794</strain>
    </source>
</reference>
<evidence type="ECO:0000313" key="4">
    <source>
        <dbReference type="Proteomes" id="UP000217103"/>
    </source>
</evidence>
<evidence type="ECO:0000256" key="1">
    <source>
        <dbReference type="ARBA" id="ARBA00005662"/>
    </source>
</evidence>
<evidence type="ECO:0000313" key="3">
    <source>
        <dbReference type="EMBL" id="SDR16225.1"/>
    </source>
</evidence>
<sequence length="367" mass="39569">MGGRVTVFLCGDVMLGRGVDQILPCPGDPVVRESSVRDARDYVTLAEAESGPIEPPVPFDWPWGDALPLMSAADARVINLETSVTRGGDFAPGKAVHYRMNPANMPCLAAARPDVCVLANNHVLDFGERGLRETLGSLAAAGLQAAGAGRDADEAARPAVVPLPGGRRLLVFALGMPSSGVPLSWAAGERRPGVNVLREPSRFAARALAERVRQARGPGDLVVVSVHWGSNWGYGVPPEQVEFARELIDGGVCVVHGHSSHHPRPAELYRDGLILYGCGDFVDDYEGIPGWERYRPELRLGYLVTVEAGSGRVVEAVAAPLRAERMRLRRVSAEDAGWMRTTLDRIGRDFGVRAEPRPDGLLALRER</sequence>
<dbReference type="InterPro" id="IPR029052">
    <property type="entry name" value="Metallo-depent_PP-like"/>
</dbReference>